<protein>
    <submittedName>
        <fullName evidence="2">Agmatine deiminase</fullName>
        <ecNumber evidence="2">3.5.3.12</ecNumber>
    </submittedName>
</protein>
<dbReference type="PANTHER" id="PTHR31377:SF0">
    <property type="entry name" value="AGMATINE DEIMINASE-RELATED"/>
    <property type="match status" value="1"/>
</dbReference>
<reference evidence="3" key="1">
    <citation type="submission" date="2015-08" db="EMBL/GenBank/DDBJ databases">
        <title>Comparative genomics of the Campylobacter concisus group.</title>
        <authorList>
            <person name="Miller W.G."/>
            <person name="Yee E."/>
            <person name="Chapman M.H."/>
            <person name="Huynh S."/>
            <person name="Bono J.L."/>
            <person name="On S.L.W."/>
            <person name="St Leger J."/>
            <person name="Foster G."/>
            <person name="Parker C.T."/>
        </authorList>
    </citation>
    <scope>NUCLEOTIDE SEQUENCE [LARGE SCALE GENOMIC DNA]</scope>
    <source>
        <strain evidence="3">ATCC 33237</strain>
    </source>
</reference>
<dbReference type="InterPro" id="IPR007466">
    <property type="entry name" value="Peptidyl-Arg-deiminase_porph"/>
</dbReference>
<dbReference type="GeneID" id="28662849"/>
<evidence type="ECO:0000313" key="3">
    <source>
        <dbReference type="Proteomes" id="UP000066049"/>
    </source>
</evidence>
<proteinExistence type="predicted"/>
<name>A0A0M3V2J8_9BACT</name>
<dbReference type="Proteomes" id="UP000066049">
    <property type="component" value="Chromosome"/>
</dbReference>
<dbReference type="GO" id="GO:0009446">
    <property type="term" value="P:putrescine biosynthetic process"/>
    <property type="evidence" value="ECO:0007669"/>
    <property type="project" value="InterPro"/>
</dbReference>
<keyword evidence="1 2" id="KW-0378">Hydrolase</keyword>
<dbReference type="Pfam" id="PF04371">
    <property type="entry name" value="PAD_porph"/>
    <property type="match status" value="1"/>
</dbReference>
<dbReference type="Gene3D" id="3.75.10.10">
    <property type="entry name" value="L-arginine/glycine Amidinotransferase, Chain A"/>
    <property type="match status" value="1"/>
</dbReference>
<evidence type="ECO:0000256" key="1">
    <source>
        <dbReference type="ARBA" id="ARBA00022801"/>
    </source>
</evidence>
<dbReference type="KEGG" id="ccoc:CCON33237_1175"/>
<dbReference type="PATRIC" id="fig|199.248.peg.1212"/>
<dbReference type="SUPFAM" id="SSF55909">
    <property type="entry name" value="Pentein"/>
    <property type="match status" value="1"/>
</dbReference>
<dbReference type="PANTHER" id="PTHR31377">
    <property type="entry name" value="AGMATINE DEIMINASE-RELATED"/>
    <property type="match status" value="1"/>
</dbReference>
<dbReference type="EC" id="3.5.3.12" evidence="2"/>
<dbReference type="GO" id="GO:0004668">
    <property type="term" value="F:protein-arginine deiminase activity"/>
    <property type="evidence" value="ECO:0007669"/>
    <property type="project" value="InterPro"/>
</dbReference>
<dbReference type="GO" id="GO:0047632">
    <property type="term" value="F:agmatine deiminase activity"/>
    <property type="evidence" value="ECO:0007669"/>
    <property type="project" value="UniProtKB-EC"/>
</dbReference>
<dbReference type="RefSeq" id="WP_054196810.1">
    <property type="nucleotide sequence ID" value="NZ_CP012541.1"/>
</dbReference>
<dbReference type="AlphaFoldDB" id="A0A0M3V2J8"/>
<sequence>MRAYAEWEEQELLFLSLPHSNSDWEPYLEEILASYEELVAAVTPFQKVVLICPNEANFARFKKFKNVEFVKLDTDDTWIRDYGMIDVYDGSSVKSYDFKFNAWGGKFKSSKDNAINLELAKIYKTKLEQVDMILEGGSVEFNGDGVLLTTSKCLLNENRNKALSKEQIEEKLKSLFGLKRIIWLENGFIKGDDTDSHIDTLARFITPDTIAYAACDDKSDEHFDELKKMEDELKKTGFKLLALPLPKPKFYEGKRLGCTYANFIFINGALIVPTYNDENDEKVLNLLAQALPDRKIIGVNSLVFVRQNGSLHCSSQNRYKRS</sequence>
<gene>
    <name evidence="2" type="primary">aguA</name>
    <name evidence="2" type="ORF">CCON33237_1175</name>
</gene>
<evidence type="ECO:0000313" key="2">
    <source>
        <dbReference type="EMBL" id="ALF47842.1"/>
    </source>
</evidence>
<dbReference type="EMBL" id="CP012541">
    <property type="protein sequence ID" value="ALF47842.1"/>
    <property type="molecule type" value="Genomic_DNA"/>
</dbReference>
<organism evidence="2 3">
    <name type="scientific">Campylobacter concisus</name>
    <dbReference type="NCBI Taxonomy" id="199"/>
    <lineage>
        <taxon>Bacteria</taxon>
        <taxon>Pseudomonadati</taxon>
        <taxon>Campylobacterota</taxon>
        <taxon>Epsilonproteobacteria</taxon>
        <taxon>Campylobacterales</taxon>
        <taxon>Campylobacteraceae</taxon>
        <taxon>Campylobacter</taxon>
    </lineage>
</organism>
<accession>A0A0M3V2J8</accession>